<reference evidence="4" key="1">
    <citation type="journal article" date="2019" name="bioRxiv">
        <title>The Genome of the Zebra Mussel, Dreissena polymorpha: A Resource for Invasive Species Research.</title>
        <authorList>
            <person name="McCartney M.A."/>
            <person name="Auch B."/>
            <person name="Kono T."/>
            <person name="Mallez S."/>
            <person name="Zhang Y."/>
            <person name="Obille A."/>
            <person name="Becker A."/>
            <person name="Abrahante J.E."/>
            <person name="Garbe J."/>
            <person name="Badalamenti J.P."/>
            <person name="Herman A."/>
            <person name="Mangelson H."/>
            <person name="Liachko I."/>
            <person name="Sullivan S."/>
            <person name="Sone E.D."/>
            <person name="Koren S."/>
            <person name="Silverstein K.A.T."/>
            <person name="Beckman K.B."/>
            <person name="Gohl D.M."/>
        </authorList>
    </citation>
    <scope>NUCLEOTIDE SEQUENCE</scope>
    <source>
        <strain evidence="4">Duluth1</strain>
        <tissue evidence="4">Whole animal</tissue>
    </source>
</reference>
<dbReference type="SUPFAM" id="SSF47823">
    <property type="entry name" value="lambda integrase-like, N-terminal domain"/>
    <property type="match status" value="1"/>
</dbReference>
<evidence type="ECO:0000256" key="1">
    <source>
        <dbReference type="ARBA" id="ARBA00023125"/>
    </source>
</evidence>
<dbReference type="PANTHER" id="PTHR33066">
    <property type="entry name" value="INTEGRASE_SAM-LIKE_N DOMAIN-CONTAINING PROTEIN"/>
    <property type="match status" value="1"/>
</dbReference>
<sequence length="232" mass="26467">MRFRSIGTDWTPTPTPTHSDSSNIGENRSEFVSHNPDCPLLAQESLVQRSSQSPMRLSLETSSQIRSSVSKRQTTCGSTNVPLTRLAVIRQSLQKKRFSVRASTLVDSARRKSTRAVYDARWKIFSNWCIRGKIDPLNPSSRRIADFLIYLFDDKKLSLSYIKGYRLMISHTLAFSKSSQVCADPAISELIRAMELNVLFLGQLLLNGIWLVFLILLLRLHISLWIKLLYSF</sequence>
<accession>A0A9D4CSQ2</accession>
<evidence type="ECO:0000313" key="5">
    <source>
        <dbReference type="Proteomes" id="UP000828390"/>
    </source>
</evidence>
<comment type="caution">
    <text evidence="4">The sequence shown here is derived from an EMBL/GenBank/DDBJ whole genome shotgun (WGS) entry which is preliminary data.</text>
</comment>
<evidence type="ECO:0008006" key="6">
    <source>
        <dbReference type="Google" id="ProtNLM"/>
    </source>
</evidence>
<dbReference type="EMBL" id="JAIWYP010000012">
    <property type="protein sequence ID" value="KAH3730186.1"/>
    <property type="molecule type" value="Genomic_DNA"/>
</dbReference>
<keyword evidence="3" id="KW-0472">Membrane</keyword>
<proteinExistence type="predicted"/>
<evidence type="ECO:0000256" key="2">
    <source>
        <dbReference type="SAM" id="MobiDB-lite"/>
    </source>
</evidence>
<gene>
    <name evidence="4" type="ORF">DPMN_056167</name>
</gene>
<feature type="compositionally biased region" description="Polar residues" evidence="2">
    <location>
        <begin position="18"/>
        <end position="30"/>
    </location>
</feature>
<feature type="region of interest" description="Disordered" evidence="2">
    <location>
        <begin position="1"/>
        <end position="30"/>
    </location>
</feature>
<evidence type="ECO:0000256" key="3">
    <source>
        <dbReference type="SAM" id="Phobius"/>
    </source>
</evidence>
<keyword evidence="3" id="KW-1133">Transmembrane helix</keyword>
<dbReference type="AlphaFoldDB" id="A0A9D4CSQ2"/>
<name>A0A9D4CSQ2_DREPO</name>
<protein>
    <recommendedName>
        <fullName evidence="6">Core-binding (CB) domain-containing protein</fullName>
    </recommendedName>
</protein>
<organism evidence="4 5">
    <name type="scientific">Dreissena polymorpha</name>
    <name type="common">Zebra mussel</name>
    <name type="synonym">Mytilus polymorpha</name>
    <dbReference type="NCBI Taxonomy" id="45954"/>
    <lineage>
        <taxon>Eukaryota</taxon>
        <taxon>Metazoa</taxon>
        <taxon>Spiralia</taxon>
        <taxon>Lophotrochozoa</taxon>
        <taxon>Mollusca</taxon>
        <taxon>Bivalvia</taxon>
        <taxon>Autobranchia</taxon>
        <taxon>Heteroconchia</taxon>
        <taxon>Euheterodonta</taxon>
        <taxon>Imparidentia</taxon>
        <taxon>Neoheterodontei</taxon>
        <taxon>Myida</taxon>
        <taxon>Dreissenoidea</taxon>
        <taxon>Dreissenidae</taxon>
        <taxon>Dreissena</taxon>
    </lineage>
</organism>
<keyword evidence="1" id="KW-0238">DNA-binding</keyword>
<dbReference type="Proteomes" id="UP000828390">
    <property type="component" value="Unassembled WGS sequence"/>
</dbReference>
<reference evidence="4" key="2">
    <citation type="submission" date="2020-11" db="EMBL/GenBank/DDBJ databases">
        <authorList>
            <person name="McCartney M.A."/>
            <person name="Auch B."/>
            <person name="Kono T."/>
            <person name="Mallez S."/>
            <person name="Becker A."/>
            <person name="Gohl D.M."/>
            <person name="Silverstein K.A.T."/>
            <person name="Koren S."/>
            <person name="Bechman K.B."/>
            <person name="Herman A."/>
            <person name="Abrahante J.E."/>
            <person name="Garbe J."/>
        </authorList>
    </citation>
    <scope>NUCLEOTIDE SEQUENCE</scope>
    <source>
        <strain evidence="4">Duluth1</strain>
        <tissue evidence="4">Whole animal</tissue>
    </source>
</reference>
<dbReference type="GO" id="GO:0003677">
    <property type="term" value="F:DNA binding"/>
    <property type="evidence" value="ECO:0007669"/>
    <property type="project" value="UniProtKB-KW"/>
</dbReference>
<keyword evidence="5" id="KW-1185">Reference proteome</keyword>
<feature type="transmembrane region" description="Helical" evidence="3">
    <location>
        <begin position="198"/>
        <end position="222"/>
    </location>
</feature>
<dbReference type="InterPro" id="IPR010998">
    <property type="entry name" value="Integrase_recombinase_N"/>
</dbReference>
<evidence type="ECO:0000313" key="4">
    <source>
        <dbReference type="EMBL" id="KAH3730186.1"/>
    </source>
</evidence>
<keyword evidence="3" id="KW-0812">Transmembrane</keyword>
<dbReference type="Gene3D" id="1.10.150.130">
    <property type="match status" value="1"/>
</dbReference>
<dbReference type="PANTHER" id="PTHR33066:SF2">
    <property type="entry name" value="FILAGGRIN-2-LIKE"/>
    <property type="match status" value="1"/>
</dbReference>